<dbReference type="InterPro" id="IPR036388">
    <property type="entry name" value="WH-like_DNA-bd_sf"/>
</dbReference>
<keyword evidence="9" id="KW-1185">Reference proteome</keyword>
<keyword evidence="4" id="KW-0238">DNA-binding</keyword>
<dbReference type="Gene3D" id="1.10.1740.10">
    <property type="match status" value="1"/>
</dbReference>
<protein>
    <recommendedName>
        <fullName evidence="7">RNA polymerase sigma-70 region 2 domain-containing protein</fullName>
    </recommendedName>
</protein>
<dbReference type="PANTHER" id="PTHR43133:SF8">
    <property type="entry name" value="RNA POLYMERASE SIGMA FACTOR HI_1459-RELATED"/>
    <property type="match status" value="1"/>
</dbReference>
<sequence length="440" mass="48424">MIRRALPLRPELDALFTETYKKYRPGVRSVIYTVAGPGADVDAVAHDTFLRHLQILREDGPVAAPWPLLRRIASGKAIDAVRAARRSPWSPAGELPEDNGEWTSVSRTLGPDRALEIAEVLRDINSLTEELRWALLLREYLGLSRTETAEALGSPRFRLRLRAAREEEAPPARRRDRTARTAPPGGGRLPVNPHDRDRRADRIDELHTALVQHYEDHPGDLARELRALHAAQPGAADPPEPDTATDAVVLLHPTGHSTRRSTGHAPAPPLKRIRPPRRAWLASLGIAAALVCVTVGWQARDLRAAAPDPAGSAAPRGLLSQSNPLNARWIAQLASVAHQEGEKSARRTLAEIRRSVPYAQLLDSGDFASLRPGYWVVYEPGPYPDGTRALRFCESVGRTAPDDCVGRYLSHDRRDRSLVCLPRWPAEPVGGCTRESASGR</sequence>
<dbReference type="InterPro" id="IPR013324">
    <property type="entry name" value="RNA_pol_sigma_r3/r4-like"/>
</dbReference>
<dbReference type="Proteomes" id="UP000195880">
    <property type="component" value="Chromosome"/>
</dbReference>
<evidence type="ECO:0000313" key="9">
    <source>
        <dbReference type="Proteomes" id="UP000195880"/>
    </source>
</evidence>
<evidence type="ECO:0000256" key="1">
    <source>
        <dbReference type="ARBA" id="ARBA00010641"/>
    </source>
</evidence>
<keyword evidence="5" id="KW-0804">Transcription</keyword>
<dbReference type="GO" id="GO:0006352">
    <property type="term" value="P:DNA-templated transcription initiation"/>
    <property type="evidence" value="ECO:0007669"/>
    <property type="project" value="InterPro"/>
</dbReference>
<dbReference type="PANTHER" id="PTHR43133">
    <property type="entry name" value="RNA POLYMERASE ECF-TYPE SIGMA FACTO"/>
    <property type="match status" value="1"/>
</dbReference>
<dbReference type="EMBL" id="CP021748">
    <property type="protein sequence ID" value="ARX81297.1"/>
    <property type="molecule type" value="Genomic_DNA"/>
</dbReference>
<organism evidence="8 9">
    <name type="scientific">Streptomyces alboflavus</name>
    <dbReference type="NCBI Taxonomy" id="67267"/>
    <lineage>
        <taxon>Bacteria</taxon>
        <taxon>Bacillati</taxon>
        <taxon>Actinomycetota</taxon>
        <taxon>Actinomycetes</taxon>
        <taxon>Kitasatosporales</taxon>
        <taxon>Streptomycetaceae</taxon>
        <taxon>Streptomyces</taxon>
    </lineage>
</organism>
<evidence type="ECO:0000256" key="6">
    <source>
        <dbReference type="SAM" id="MobiDB-lite"/>
    </source>
</evidence>
<dbReference type="RefSeq" id="WP_159399500.1">
    <property type="nucleotide sequence ID" value="NZ_CP021748.1"/>
</dbReference>
<dbReference type="AlphaFoldDB" id="A0A1Z1W4H3"/>
<dbReference type="GO" id="GO:0016987">
    <property type="term" value="F:sigma factor activity"/>
    <property type="evidence" value="ECO:0007669"/>
    <property type="project" value="UniProtKB-KW"/>
</dbReference>
<feature type="compositionally biased region" description="Basic and acidic residues" evidence="6">
    <location>
        <begin position="164"/>
        <end position="173"/>
    </location>
</feature>
<evidence type="ECO:0000256" key="3">
    <source>
        <dbReference type="ARBA" id="ARBA00023082"/>
    </source>
</evidence>
<proteinExistence type="inferred from homology"/>
<reference evidence="8 9" key="1">
    <citation type="submission" date="2017-05" db="EMBL/GenBank/DDBJ databases">
        <title>Streptomyces alboflavus Genome sequencing and assembly.</title>
        <authorList>
            <person name="Wang Y."/>
            <person name="Du B."/>
            <person name="Ding Y."/>
            <person name="Liu H."/>
            <person name="Hou Q."/>
            <person name="Liu K."/>
            <person name="Wang C."/>
            <person name="Yao L."/>
        </authorList>
    </citation>
    <scope>NUCLEOTIDE SEQUENCE [LARGE SCALE GENOMIC DNA]</scope>
    <source>
        <strain evidence="8 9">MDJK44</strain>
    </source>
</reference>
<dbReference type="GO" id="GO:0003677">
    <property type="term" value="F:DNA binding"/>
    <property type="evidence" value="ECO:0007669"/>
    <property type="project" value="UniProtKB-KW"/>
</dbReference>
<dbReference type="InterPro" id="IPR007627">
    <property type="entry name" value="RNA_pol_sigma70_r2"/>
</dbReference>
<dbReference type="Pfam" id="PF04542">
    <property type="entry name" value="Sigma70_r2"/>
    <property type="match status" value="1"/>
</dbReference>
<dbReference type="KEGG" id="salf:SMD44_00695"/>
<keyword evidence="3" id="KW-0731">Sigma factor</keyword>
<dbReference type="STRING" id="67267.GCA_000716675_02708"/>
<dbReference type="OrthoDB" id="9762169at2"/>
<accession>A0A1Z1W4H3</accession>
<name>A0A1Z1W4H3_9ACTN</name>
<keyword evidence="2" id="KW-0805">Transcription regulation</keyword>
<dbReference type="InterPro" id="IPR013325">
    <property type="entry name" value="RNA_pol_sigma_r2"/>
</dbReference>
<evidence type="ECO:0000313" key="8">
    <source>
        <dbReference type="EMBL" id="ARX81297.1"/>
    </source>
</evidence>
<evidence type="ECO:0000259" key="7">
    <source>
        <dbReference type="Pfam" id="PF04542"/>
    </source>
</evidence>
<dbReference type="SUPFAM" id="SSF88946">
    <property type="entry name" value="Sigma2 domain of RNA polymerase sigma factors"/>
    <property type="match status" value="1"/>
</dbReference>
<dbReference type="InterPro" id="IPR039425">
    <property type="entry name" value="RNA_pol_sigma-70-like"/>
</dbReference>
<feature type="region of interest" description="Disordered" evidence="6">
    <location>
        <begin position="164"/>
        <end position="197"/>
    </location>
</feature>
<dbReference type="SUPFAM" id="SSF88659">
    <property type="entry name" value="Sigma3 and sigma4 domains of RNA polymerase sigma factors"/>
    <property type="match status" value="1"/>
</dbReference>
<evidence type="ECO:0000256" key="4">
    <source>
        <dbReference type="ARBA" id="ARBA00023125"/>
    </source>
</evidence>
<evidence type="ECO:0000256" key="2">
    <source>
        <dbReference type="ARBA" id="ARBA00023015"/>
    </source>
</evidence>
<feature type="domain" description="RNA polymerase sigma-70 region 2" evidence="7">
    <location>
        <begin position="20"/>
        <end position="86"/>
    </location>
</feature>
<evidence type="ECO:0000256" key="5">
    <source>
        <dbReference type="ARBA" id="ARBA00023163"/>
    </source>
</evidence>
<gene>
    <name evidence="8" type="ORF">SMD44_00695</name>
</gene>
<comment type="similarity">
    <text evidence="1">Belongs to the sigma-70 factor family. ECF subfamily.</text>
</comment>
<dbReference type="Gene3D" id="1.10.10.10">
    <property type="entry name" value="Winged helix-like DNA-binding domain superfamily/Winged helix DNA-binding domain"/>
    <property type="match status" value="1"/>
</dbReference>